<keyword evidence="3" id="KW-0349">Heme</keyword>
<evidence type="ECO:0000256" key="2">
    <source>
        <dbReference type="ARBA" id="ARBA00010617"/>
    </source>
</evidence>
<dbReference type="Proteomes" id="UP001328107">
    <property type="component" value="Unassembled WGS sequence"/>
</dbReference>
<sequence length="94" mass="11136">SHCQHIVDSNEEIMKGAEYDNIERWLGQGLLISTGDRWRAKRKMLTPMFYFKMLDSYMETMNRQARICVDLLERKSGQEVDMYRTVKLCALDII</sequence>
<gene>
    <name evidence="6" type="ORF">PMAYCL1PPCAC_08087</name>
</gene>
<dbReference type="EMBL" id="BTRK01000002">
    <property type="protein sequence ID" value="GMR37892.1"/>
    <property type="molecule type" value="Genomic_DNA"/>
</dbReference>
<dbReference type="PANTHER" id="PTHR24291:SF130">
    <property type="entry name" value="CYTOCHROME P450 FAMILY"/>
    <property type="match status" value="1"/>
</dbReference>
<evidence type="ECO:0000256" key="1">
    <source>
        <dbReference type="ARBA" id="ARBA00001971"/>
    </source>
</evidence>
<evidence type="ECO:0000256" key="4">
    <source>
        <dbReference type="ARBA" id="ARBA00023004"/>
    </source>
</evidence>
<reference evidence="7" key="1">
    <citation type="submission" date="2022-10" db="EMBL/GenBank/DDBJ databases">
        <title>Genome assembly of Pristionchus species.</title>
        <authorList>
            <person name="Yoshida K."/>
            <person name="Sommer R.J."/>
        </authorList>
    </citation>
    <scope>NUCLEOTIDE SEQUENCE [LARGE SCALE GENOMIC DNA]</scope>
    <source>
        <strain evidence="7">RS5460</strain>
    </source>
</reference>
<dbReference type="AlphaFoldDB" id="A0AAN5CC64"/>
<name>A0AAN5CC64_9BILA</name>
<evidence type="ECO:0000313" key="6">
    <source>
        <dbReference type="EMBL" id="GMR37892.1"/>
    </source>
</evidence>
<feature type="non-terminal residue" evidence="6">
    <location>
        <position position="1"/>
    </location>
</feature>
<evidence type="ECO:0000256" key="3">
    <source>
        <dbReference type="ARBA" id="ARBA00022617"/>
    </source>
</evidence>
<dbReference type="GO" id="GO:0004497">
    <property type="term" value="F:monooxygenase activity"/>
    <property type="evidence" value="ECO:0007669"/>
    <property type="project" value="UniProtKB-KW"/>
</dbReference>
<accession>A0AAN5CC64</accession>
<dbReference type="Pfam" id="PF00067">
    <property type="entry name" value="p450"/>
    <property type="match status" value="1"/>
</dbReference>
<dbReference type="InterPro" id="IPR050196">
    <property type="entry name" value="Cytochrome_P450_Monoox"/>
</dbReference>
<organism evidence="6 7">
    <name type="scientific">Pristionchus mayeri</name>
    <dbReference type="NCBI Taxonomy" id="1317129"/>
    <lineage>
        <taxon>Eukaryota</taxon>
        <taxon>Metazoa</taxon>
        <taxon>Ecdysozoa</taxon>
        <taxon>Nematoda</taxon>
        <taxon>Chromadorea</taxon>
        <taxon>Rhabditida</taxon>
        <taxon>Rhabditina</taxon>
        <taxon>Diplogasteromorpha</taxon>
        <taxon>Diplogasteroidea</taxon>
        <taxon>Neodiplogasteridae</taxon>
        <taxon>Pristionchus</taxon>
    </lineage>
</organism>
<dbReference type="GO" id="GO:0016705">
    <property type="term" value="F:oxidoreductase activity, acting on paired donors, with incorporation or reduction of molecular oxygen"/>
    <property type="evidence" value="ECO:0007669"/>
    <property type="project" value="InterPro"/>
</dbReference>
<dbReference type="SUPFAM" id="SSF48264">
    <property type="entry name" value="Cytochrome P450"/>
    <property type="match status" value="1"/>
</dbReference>
<dbReference type="Gene3D" id="1.10.630.10">
    <property type="entry name" value="Cytochrome P450"/>
    <property type="match status" value="1"/>
</dbReference>
<keyword evidence="5" id="KW-0503">Monooxygenase</keyword>
<comment type="caution">
    <text evidence="6">The sequence shown here is derived from an EMBL/GenBank/DDBJ whole genome shotgun (WGS) entry which is preliminary data.</text>
</comment>
<dbReference type="PANTHER" id="PTHR24291">
    <property type="entry name" value="CYTOCHROME P450 FAMILY 4"/>
    <property type="match status" value="1"/>
</dbReference>
<evidence type="ECO:0000256" key="5">
    <source>
        <dbReference type="ARBA" id="ARBA00023033"/>
    </source>
</evidence>
<evidence type="ECO:0008006" key="8">
    <source>
        <dbReference type="Google" id="ProtNLM"/>
    </source>
</evidence>
<protein>
    <recommendedName>
        <fullName evidence="8">Cytochrome P450</fullName>
    </recommendedName>
</protein>
<proteinExistence type="inferred from homology"/>
<evidence type="ECO:0000313" key="7">
    <source>
        <dbReference type="Proteomes" id="UP001328107"/>
    </source>
</evidence>
<dbReference type="GO" id="GO:0005506">
    <property type="term" value="F:iron ion binding"/>
    <property type="evidence" value="ECO:0007669"/>
    <property type="project" value="InterPro"/>
</dbReference>
<dbReference type="InterPro" id="IPR001128">
    <property type="entry name" value="Cyt_P450"/>
</dbReference>
<dbReference type="GO" id="GO:0020037">
    <property type="term" value="F:heme binding"/>
    <property type="evidence" value="ECO:0007669"/>
    <property type="project" value="InterPro"/>
</dbReference>
<dbReference type="InterPro" id="IPR036396">
    <property type="entry name" value="Cyt_P450_sf"/>
</dbReference>
<comment type="cofactor">
    <cofactor evidence="1">
        <name>heme</name>
        <dbReference type="ChEBI" id="CHEBI:30413"/>
    </cofactor>
</comment>
<comment type="similarity">
    <text evidence="2">Belongs to the cytochrome P450 family.</text>
</comment>
<keyword evidence="5" id="KW-0560">Oxidoreductase</keyword>
<feature type="non-terminal residue" evidence="6">
    <location>
        <position position="94"/>
    </location>
</feature>
<keyword evidence="7" id="KW-1185">Reference proteome</keyword>
<keyword evidence="3" id="KW-0479">Metal-binding</keyword>
<keyword evidence="4" id="KW-0408">Iron</keyword>